<dbReference type="EMBL" id="BMIA01000003">
    <property type="protein sequence ID" value="GGH42596.1"/>
    <property type="molecule type" value="Genomic_DNA"/>
</dbReference>
<protein>
    <submittedName>
        <fullName evidence="1">Uncharacterized protein</fullName>
    </submittedName>
</protein>
<name>A0ABQ1YXN3_9BACT</name>
<organism evidence="1 2">
    <name type="scientific">Dyadobacter endophyticus</name>
    <dbReference type="NCBI Taxonomy" id="1749036"/>
    <lineage>
        <taxon>Bacteria</taxon>
        <taxon>Pseudomonadati</taxon>
        <taxon>Bacteroidota</taxon>
        <taxon>Cytophagia</taxon>
        <taxon>Cytophagales</taxon>
        <taxon>Spirosomataceae</taxon>
        <taxon>Dyadobacter</taxon>
    </lineage>
</organism>
<accession>A0ABQ1YXN3</accession>
<sequence>MPLSAQRITEGTAKSGDNEFVIKRSNNRLIVANKKNGLLKTSNEIPDELKKLGISSFLTYNQDEANQVLSIIKDDFKKRGKIIPSERPLGVFYVGKNGNILEMDFIISENSILTADDISAMEVALKKDYRFKTKEAKLGNAKYVIWNTVLRLDEIASK</sequence>
<comment type="caution">
    <text evidence="1">The sequence shown here is derived from an EMBL/GenBank/DDBJ whole genome shotgun (WGS) entry which is preliminary data.</text>
</comment>
<gene>
    <name evidence="1" type="ORF">GCM10007423_39330</name>
</gene>
<evidence type="ECO:0000313" key="1">
    <source>
        <dbReference type="EMBL" id="GGH42596.1"/>
    </source>
</evidence>
<proteinExistence type="predicted"/>
<keyword evidence="2" id="KW-1185">Reference proteome</keyword>
<reference evidence="2" key="1">
    <citation type="journal article" date="2019" name="Int. J. Syst. Evol. Microbiol.">
        <title>The Global Catalogue of Microorganisms (GCM) 10K type strain sequencing project: providing services to taxonomists for standard genome sequencing and annotation.</title>
        <authorList>
            <consortium name="The Broad Institute Genomics Platform"/>
            <consortium name="The Broad Institute Genome Sequencing Center for Infectious Disease"/>
            <person name="Wu L."/>
            <person name="Ma J."/>
        </authorList>
    </citation>
    <scope>NUCLEOTIDE SEQUENCE [LARGE SCALE GENOMIC DNA]</scope>
    <source>
        <strain evidence="2">CGMCC 1.15288</strain>
    </source>
</reference>
<evidence type="ECO:0000313" key="2">
    <source>
        <dbReference type="Proteomes" id="UP000600214"/>
    </source>
</evidence>
<dbReference type="Proteomes" id="UP000600214">
    <property type="component" value="Unassembled WGS sequence"/>
</dbReference>